<dbReference type="EMBL" id="JACTNZ010000006">
    <property type="protein sequence ID" value="KAG5545126.1"/>
    <property type="molecule type" value="Genomic_DNA"/>
</dbReference>
<gene>
    <name evidence="3" type="ORF">RHGRI_017555</name>
</gene>
<evidence type="ECO:0000259" key="2">
    <source>
        <dbReference type="Pfam" id="PF24626"/>
    </source>
</evidence>
<accession>A0AAV6JYB3</accession>
<feature type="domain" description="Tf2-1-like SH3-like" evidence="2">
    <location>
        <begin position="39"/>
        <end position="99"/>
    </location>
</feature>
<dbReference type="Pfam" id="PF24626">
    <property type="entry name" value="SH3_Tf2-1"/>
    <property type="match status" value="1"/>
</dbReference>
<dbReference type="AlphaFoldDB" id="A0AAV6JYB3"/>
<evidence type="ECO:0000313" key="4">
    <source>
        <dbReference type="Proteomes" id="UP000823749"/>
    </source>
</evidence>
<evidence type="ECO:0000256" key="1">
    <source>
        <dbReference type="SAM" id="Coils"/>
    </source>
</evidence>
<feature type="coiled-coil region" evidence="1">
    <location>
        <begin position="1"/>
        <end position="28"/>
    </location>
</feature>
<proteinExistence type="predicted"/>
<dbReference type="PANTHER" id="PTHR35046">
    <property type="entry name" value="ZINC KNUCKLE (CCHC-TYPE) FAMILY PROTEIN"/>
    <property type="match status" value="1"/>
</dbReference>
<keyword evidence="4" id="KW-1185">Reference proteome</keyword>
<organism evidence="3 4">
    <name type="scientific">Rhododendron griersonianum</name>
    <dbReference type="NCBI Taxonomy" id="479676"/>
    <lineage>
        <taxon>Eukaryota</taxon>
        <taxon>Viridiplantae</taxon>
        <taxon>Streptophyta</taxon>
        <taxon>Embryophyta</taxon>
        <taxon>Tracheophyta</taxon>
        <taxon>Spermatophyta</taxon>
        <taxon>Magnoliopsida</taxon>
        <taxon>eudicotyledons</taxon>
        <taxon>Gunneridae</taxon>
        <taxon>Pentapetalae</taxon>
        <taxon>asterids</taxon>
        <taxon>Ericales</taxon>
        <taxon>Ericaceae</taxon>
        <taxon>Ericoideae</taxon>
        <taxon>Rhodoreae</taxon>
        <taxon>Rhododendron</taxon>
    </lineage>
</organism>
<dbReference type="PANTHER" id="PTHR35046:SF18">
    <property type="entry name" value="RNA-DIRECTED DNA POLYMERASE"/>
    <property type="match status" value="1"/>
</dbReference>
<dbReference type="Proteomes" id="UP000823749">
    <property type="component" value="Chromosome 6"/>
</dbReference>
<sequence length="143" mass="16333">MNRLQQIHKDTEQRLHSVTAKYKEAADKRRRNVEFEVSDFVYAVLTKDRFPEGEYNKLKARKIGPVEIIEKINPNAYRLKLPSHVRTADAFNVKHLIPFWGDSLSDEDANSRTNFLLAGEDDADAIAEEYSVVAEGDSALLLQ</sequence>
<reference evidence="3 4" key="1">
    <citation type="submission" date="2020-08" db="EMBL/GenBank/DDBJ databases">
        <title>Plant Genome Project.</title>
        <authorList>
            <person name="Zhang R.-G."/>
        </authorList>
    </citation>
    <scope>NUCLEOTIDE SEQUENCE [LARGE SCALE GENOMIC DNA]</scope>
    <source>
        <strain evidence="3">WSP0</strain>
        <tissue evidence="3">Leaf</tissue>
    </source>
</reference>
<keyword evidence="1" id="KW-0175">Coiled coil</keyword>
<name>A0AAV6JYB3_9ERIC</name>
<protein>
    <recommendedName>
        <fullName evidence="2">Tf2-1-like SH3-like domain-containing protein</fullName>
    </recommendedName>
</protein>
<comment type="caution">
    <text evidence="3">The sequence shown here is derived from an EMBL/GenBank/DDBJ whole genome shotgun (WGS) entry which is preliminary data.</text>
</comment>
<evidence type="ECO:0000313" key="3">
    <source>
        <dbReference type="EMBL" id="KAG5545126.1"/>
    </source>
</evidence>
<dbReference type="InterPro" id="IPR056924">
    <property type="entry name" value="SH3_Tf2-1"/>
</dbReference>